<gene>
    <name evidence="2" type="ORF">B0H16DRAFT_1645467</name>
</gene>
<name>A0AAD7DUM1_9AGAR</name>
<accession>A0AAD7DUM1</accession>
<evidence type="ECO:0000313" key="2">
    <source>
        <dbReference type="EMBL" id="KAJ7698163.1"/>
    </source>
</evidence>
<comment type="caution">
    <text evidence="2">The sequence shown here is derived from an EMBL/GenBank/DDBJ whole genome shotgun (WGS) entry which is preliminary data.</text>
</comment>
<keyword evidence="1" id="KW-0812">Transmembrane</keyword>
<keyword evidence="3" id="KW-1185">Reference proteome</keyword>
<reference evidence="2" key="1">
    <citation type="submission" date="2023-03" db="EMBL/GenBank/DDBJ databases">
        <title>Massive genome expansion in bonnet fungi (Mycena s.s.) driven by repeated elements and novel gene families across ecological guilds.</title>
        <authorList>
            <consortium name="Lawrence Berkeley National Laboratory"/>
            <person name="Harder C.B."/>
            <person name="Miyauchi S."/>
            <person name="Viragh M."/>
            <person name="Kuo A."/>
            <person name="Thoen E."/>
            <person name="Andreopoulos B."/>
            <person name="Lu D."/>
            <person name="Skrede I."/>
            <person name="Drula E."/>
            <person name="Henrissat B."/>
            <person name="Morin E."/>
            <person name="Kohler A."/>
            <person name="Barry K."/>
            <person name="LaButti K."/>
            <person name="Morin E."/>
            <person name="Salamov A."/>
            <person name="Lipzen A."/>
            <person name="Mereny Z."/>
            <person name="Hegedus B."/>
            <person name="Baldrian P."/>
            <person name="Stursova M."/>
            <person name="Weitz H."/>
            <person name="Taylor A."/>
            <person name="Grigoriev I.V."/>
            <person name="Nagy L.G."/>
            <person name="Martin F."/>
            <person name="Kauserud H."/>
        </authorList>
    </citation>
    <scope>NUCLEOTIDE SEQUENCE</scope>
    <source>
        <strain evidence="2">CBHHK182m</strain>
    </source>
</reference>
<organism evidence="2 3">
    <name type="scientific">Mycena metata</name>
    <dbReference type="NCBI Taxonomy" id="1033252"/>
    <lineage>
        <taxon>Eukaryota</taxon>
        <taxon>Fungi</taxon>
        <taxon>Dikarya</taxon>
        <taxon>Basidiomycota</taxon>
        <taxon>Agaricomycotina</taxon>
        <taxon>Agaricomycetes</taxon>
        <taxon>Agaricomycetidae</taxon>
        <taxon>Agaricales</taxon>
        <taxon>Marasmiineae</taxon>
        <taxon>Mycenaceae</taxon>
        <taxon>Mycena</taxon>
    </lineage>
</organism>
<feature type="transmembrane region" description="Helical" evidence="1">
    <location>
        <begin position="112"/>
        <end position="132"/>
    </location>
</feature>
<evidence type="ECO:0000313" key="3">
    <source>
        <dbReference type="Proteomes" id="UP001215598"/>
    </source>
</evidence>
<dbReference type="Proteomes" id="UP001215598">
    <property type="component" value="Unassembled WGS sequence"/>
</dbReference>
<feature type="transmembrane region" description="Helical" evidence="1">
    <location>
        <begin position="56"/>
        <end position="74"/>
    </location>
</feature>
<proteinExistence type="predicted"/>
<keyword evidence="1" id="KW-0472">Membrane</keyword>
<keyword evidence="1" id="KW-1133">Transmembrane helix</keyword>
<sequence>MSSWPGSWTRREDLGAGADDMVSAEGLEERYVVPLHALSLFLSFFEFCLRWTGAAFLFAGVLFVGTGRAFLWSVESRQRRRRGTRGAGSTRAMSRTMSCPAAPMDPLYLPRVVPFVATIQLVLVLVCFRSALHFLPTLRGAA</sequence>
<dbReference type="AlphaFoldDB" id="A0AAD7DUM1"/>
<protein>
    <submittedName>
        <fullName evidence="2">Uncharacterized protein</fullName>
    </submittedName>
</protein>
<evidence type="ECO:0000256" key="1">
    <source>
        <dbReference type="SAM" id="Phobius"/>
    </source>
</evidence>
<dbReference type="EMBL" id="JARKIB010000597">
    <property type="protein sequence ID" value="KAJ7698163.1"/>
    <property type="molecule type" value="Genomic_DNA"/>
</dbReference>